<reference evidence="3" key="1">
    <citation type="journal article" date="2019" name="Int. J. Syst. Evol. Microbiol.">
        <title>The Global Catalogue of Microorganisms (GCM) 10K type strain sequencing project: providing services to taxonomists for standard genome sequencing and annotation.</title>
        <authorList>
            <consortium name="The Broad Institute Genomics Platform"/>
            <consortium name="The Broad Institute Genome Sequencing Center for Infectious Disease"/>
            <person name="Wu L."/>
            <person name="Ma J."/>
        </authorList>
    </citation>
    <scope>NUCLEOTIDE SEQUENCE [LARGE SCALE GENOMIC DNA]</scope>
    <source>
        <strain evidence="3">JCM 16924</strain>
    </source>
</reference>
<organism evidence="2 3">
    <name type="scientific">Streptomyces plumbiresistens</name>
    <dbReference type="NCBI Taxonomy" id="511811"/>
    <lineage>
        <taxon>Bacteria</taxon>
        <taxon>Bacillati</taxon>
        <taxon>Actinomycetota</taxon>
        <taxon>Actinomycetes</taxon>
        <taxon>Kitasatosporales</taxon>
        <taxon>Streptomycetaceae</taxon>
        <taxon>Streptomyces</taxon>
    </lineage>
</organism>
<sequence length="100" mass="10494">MIADAVKDGYDPPSSPKRSSPRRADSAHGWSHPPSRVAVIYPNGTYKPILTSTDGLASPSATAVLGDRLYITDGGVPEPHDPKLRTARINVPALLAGAAH</sequence>
<evidence type="ECO:0000313" key="3">
    <source>
        <dbReference type="Proteomes" id="UP001500456"/>
    </source>
</evidence>
<dbReference type="EMBL" id="BAAAZX010000026">
    <property type="protein sequence ID" value="GAA4017744.1"/>
    <property type="molecule type" value="Genomic_DNA"/>
</dbReference>
<gene>
    <name evidence="2" type="ORF">GCM10022232_71660</name>
</gene>
<proteinExistence type="predicted"/>
<dbReference type="RefSeq" id="WP_345569083.1">
    <property type="nucleotide sequence ID" value="NZ_BAAAZX010000026.1"/>
</dbReference>
<evidence type="ECO:0000313" key="2">
    <source>
        <dbReference type="EMBL" id="GAA4017744.1"/>
    </source>
</evidence>
<evidence type="ECO:0000256" key="1">
    <source>
        <dbReference type="SAM" id="MobiDB-lite"/>
    </source>
</evidence>
<name>A0ABP7SXS6_9ACTN</name>
<dbReference type="Proteomes" id="UP001500456">
    <property type="component" value="Unassembled WGS sequence"/>
</dbReference>
<protein>
    <submittedName>
        <fullName evidence="2">Uncharacterized protein</fullName>
    </submittedName>
</protein>
<accession>A0ABP7SXS6</accession>
<feature type="region of interest" description="Disordered" evidence="1">
    <location>
        <begin position="1"/>
        <end position="35"/>
    </location>
</feature>
<feature type="compositionally biased region" description="Basic and acidic residues" evidence="1">
    <location>
        <begin position="1"/>
        <end position="10"/>
    </location>
</feature>
<keyword evidence="3" id="KW-1185">Reference proteome</keyword>
<comment type="caution">
    <text evidence="2">The sequence shown here is derived from an EMBL/GenBank/DDBJ whole genome shotgun (WGS) entry which is preliminary data.</text>
</comment>